<evidence type="ECO:0000256" key="5">
    <source>
        <dbReference type="ARBA" id="ARBA00022842"/>
    </source>
</evidence>
<keyword evidence="3 6" id="KW-0808">Transferase</keyword>
<proteinExistence type="inferred from homology"/>
<dbReference type="EMBL" id="FUYQ01000003">
    <property type="protein sequence ID" value="SKB32268.1"/>
    <property type="molecule type" value="Genomic_DNA"/>
</dbReference>
<sequence>MYEIYRLLVRFCYFCISLKVSMNTRSKIEEPVAKEFQQFNDEFANSLKSETRRLQSAIIQIQHAVGKHVRPLLVLLTAKACGKITEHTINAAVLLELLHTATLIHDDVIDETKERRGLPSLNAIFDNRVSVLVGDYILSSALIRAIQTRNLQIISIVSNLGRDLSEGEIKQLETAEESIVDEEAYMQVIKKKTATLLSACTEIGAICADAPADIVEKSKLLGEYLGYAFQIKDDIFDYYKNEDLGKPTGNDIREGKVTLPLLYALQHAGPAELETYMTLLRSKVFTPVQVDQLIDFAIRKGGIEYAENRMRHYHSKAIELVDSYPDSDAKEALILLANYIIERKK</sequence>
<evidence type="ECO:0000256" key="3">
    <source>
        <dbReference type="ARBA" id="ARBA00022679"/>
    </source>
</evidence>
<evidence type="ECO:0000256" key="6">
    <source>
        <dbReference type="RuleBase" id="RU004466"/>
    </source>
</evidence>
<reference evidence="8" key="1">
    <citation type="submission" date="2017-02" db="EMBL/GenBank/DDBJ databases">
        <authorList>
            <person name="Varghese N."/>
            <person name="Submissions S."/>
        </authorList>
    </citation>
    <scope>NUCLEOTIDE SEQUENCE [LARGE SCALE GENOMIC DNA]</scope>
    <source>
        <strain evidence="8">DSM 24967</strain>
    </source>
</reference>
<dbReference type="InterPro" id="IPR033749">
    <property type="entry name" value="Polyprenyl_synt_CS"/>
</dbReference>
<dbReference type="PANTHER" id="PTHR12001:SF69">
    <property type="entry name" value="ALL TRANS-POLYPRENYL-DIPHOSPHATE SYNTHASE PDSS1"/>
    <property type="match status" value="1"/>
</dbReference>
<evidence type="ECO:0000256" key="2">
    <source>
        <dbReference type="ARBA" id="ARBA00006706"/>
    </source>
</evidence>
<dbReference type="GO" id="GO:0004659">
    <property type="term" value="F:prenyltransferase activity"/>
    <property type="evidence" value="ECO:0007669"/>
    <property type="project" value="InterPro"/>
</dbReference>
<evidence type="ECO:0000256" key="1">
    <source>
        <dbReference type="ARBA" id="ARBA00001946"/>
    </source>
</evidence>
<name>A0A1T5ABC8_9BACT</name>
<dbReference type="InterPro" id="IPR008949">
    <property type="entry name" value="Isoprenoid_synthase_dom_sf"/>
</dbReference>
<dbReference type="CDD" id="cd00685">
    <property type="entry name" value="Trans_IPPS_HT"/>
    <property type="match status" value="1"/>
</dbReference>
<dbReference type="GO" id="GO:0008299">
    <property type="term" value="P:isoprenoid biosynthetic process"/>
    <property type="evidence" value="ECO:0007669"/>
    <property type="project" value="InterPro"/>
</dbReference>
<keyword evidence="5" id="KW-0460">Magnesium</keyword>
<comment type="cofactor">
    <cofactor evidence="1">
        <name>Mg(2+)</name>
        <dbReference type="ChEBI" id="CHEBI:18420"/>
    </cofactor>
</comment>
<comment type="similarity">
    <text evidence="2 6">Belongs to the FPP/GGPP synthase family.</text>
</comment>
<organism evidence="7 8">
    <name type="scientific">Parabacteroides chartae</name>
    <dbReference type="NCBI Taxonomy" id="1037355"/>
    <lineage>
        <taxon>Bacteria</taxon>
        <taxon>Pseudomonadati</taxon>
        <taxon>Bacteroidota</taxon>
        <taxon>Bacteroidia</taxon>
        <taxon>Bacteroidales</taxon>
        <taxon>Tannerellaceae</taxon>
        <taxon>Parabacteroides</taxon>
    </lineage>
</organism>
<dbReference type="SFLD" id="SFLDS00005">
    <property type="entry name" value="Isoprenoid_Synthase_Type_I"/>
    <property type="match status" value="1"/>
</dbReference>
<dbReference type="PROSITE" id="PS00444">
    <property type="entry name" value="POLYPRENYL_SYNTHASE_2"/>
    <property type="match status" value="1"/>
</dbReference>
<evidence type="ECO:0000256" key="4">
    <source>
        <dbReference type="ARBA" id="ARBA00022723"/>
    </source>
</evidence>
<protein>
    <submittedName>
        <fullName evidence="7">Octaprenyl-diphosphate synthase</fullName>
    </submittedName>
</protein>
<dbReference type="PROSITE" id="PS00723">
    <property type="entry name" value="POLYPRENYL_SYNTHASE_1"/>
    <property type="match status" value="1"/>
</dbReference>
<dbReference type="SUPFAM" id="SSF48576">
    <property type="entry name" value="Terpenoid synthases"/>
    <property type="match status" value="1"/>
</dbReference>
<evidence type="ECO:0000313" key="8">
    <source>
        <dbReference type="Proteomes" id="UP000190852"/>
    </source>
</evidence>
<gene>
    <name evidence="7" type="ORF">SAMN05660349_00572</name>
</gene>
<dbReference type="Proteomes" id="UP000190852">
    <property type="component" value="Unassembled WGS sequence"/>
</dbReference>
<accession>A0A1T5ABC8</accession>
<dbReference type="GO" id="GO:0046872">
    <property type="term" value="F:metal ion binding"/>
    <property type="evidence" value="ECO:0007669"/>
    <property type="project" value="UniProtKB-KW"/>
</dbReference>
<dbReference type="InterPro" id="IPR000092">
    <property type="entry name" value="Polyprenyl_synt"/>
</dbReference>
<dbReference type="Pfam" id="PF00348">
    <property type="entry name" value="polyprenyl_synt"/>
    <property type="match status" value="1"/>
</dbReference>
<evidence type="ECO:0000313" key="7">
    <source>
        <dbReference type="EMBL" id="SKB32268.1"/>
    </source>
</evidence>
<keyword evidence="4" id="KW-0479">Metal-binding</keyword>
<dbReference type="AlphaFoldDB" id="A0A1T5ABC8"/>
<keyword evidence="8" id="KW-1185">Reference proteome</keyword>
<dbReference type="PANTHER" id="PTHR12001">
    <property type="entry name" value="GERANYLGERANYL PYROPHOSPHATE SYNTHASE"/>
    <property type="match status" value="1"/>
</dbReference>
<dbReference type="Gene3D" id="1.10.600.10">
    <property type="entry name" value="Farnesyl Diphosphate Synthase"/>
    <property type="match status" value="1"/>
</dbReference>